<evidence type="ECO:0008006" key="9">
    <source>
        <dbReference type="Google" id="ProtNLM"/>
    </source>
</evidence>
<accession>A0AAD5TJH1</accession>
<dbReference type="CDD" id="cd15858">
    <property type="entry name" value="SNARE_VAM7"/>
    <property type="match status" value="1"/>
</dbReference>
<comment type="caution">
    <text evidence="7">The sequence shown here is derived from an EMBL/GenBank/DDBJ whole genome shotgun (WGS) entry which is preliminary data.</text>
</comment>
<dbReference type="GO" id="GO:0007034">
    <property type="term" value="P:vacuolar transport"/>
    <property type="evidence" value="ECO:0007669"/>
    <property type="project" value="UniProtKB-ARBA"/>
</dbReference>
<evidence type="ECO:0000256" key="4">
    <source>
        <dbReference type="ARBA" id="ARBA00054927"/>
    </source>
</evidence>
<dbReference type="Pfam" id="PF00787">
    <property type="entry name" value="PX"/>
    <property type="match status" value="1"/>
</dbReference>
<sequence length="373" mass="39828">MAEPVTSVQVPSLTHVTTPHPHISYTINLRGPFRSWTVHKRYSDFDALHKDLTAEMGGAAPAVQLPPKHFSVFGGTTLTDPVKIEERRRGLEAYLRGILYAGDTRWRRSKAWTAFFGISETVAGQDGAGGGAASVSGVAGSVSGLVFTPAAWMTEYQALRALTRDLRAHVTTRDRCSAAGDVQGAQSAAVAGKQGLRALEGRLALLEKGLVASDKQVVAKGELMRRQDLFGALVGEVEGVAKALSSSMMSAGRTLNAHAASLTPQQANERAALLGNPSPTPSRRFGTGGGAQVNLSSMEPQSLLEQQQLMMATQDDALTTLSSIIRRQKEIGTAIGQELDLQNGLLEDVDHEVDRVGARLGNTGKRLDKVVRR</sequence>
<dbReference type="PANTHER" id="PTHR22775:SF3">
    <property type="entry name" value="SORTING NEXIN-13"/>
    <property type="match status" value="1"/>
</dbReference>
<keyword evidence="3" id="KW-0175">Coiled coil</keyword>
<feature type="domain" description="PX" evidence="6">
    <location>
        <begin position="3"/>
        <end position="123"/>
    </location>
</feature>
<evidence type="ECO:0000256" key="2">
    <source>
        <dbReference type="ARBA" id="ARBA00022554"/>
    </source>
</evidence>
<dbReference type="PANTHER" id="PTHR22775">
    <property type="entry name" value="SORTING NEXIN"/>
    <property type="match status" value="1"/>
</dbReference>
<dbReference type="InterPro" id="IPR001683">
    <property type="entry name" value="PX_dom"/>
</dbReference>
<evidence type="ECO:0000259" key="6">
    <source>
        <dbReference type="PROSITE" id="PS50195"/>
    </source>
</evidence>
<evidence type="ECO:0000313" key="7">
    <source>
        <dbReference type="EMBL" id="KAJ3178347.1"/>
    </source>
</evidence>
<dbReference type="PROSITE" id="PS50195">
    <property type="entry name" value="PX"/>
    <property type="match status" value="1"/>
</dbReference>
<keyword evidence="8" id="KW-1185">Reference proteome</keyword>
<dbReference type="SMART" id="SM00397">
    <property type="entry name" value="t_SNARE"/>
    <property type="match status" value="1"/>
</dbReference>
<organism evidence="7 8">
    <name type="scientific">Geranomyces variabilis</name>
    <dbReference type="NCBI Taxonomy" id="109894"/>
    <lineage>
        <taxon>Eukaryota</taxon>
        <taxon>Fungi</taxon>
        <taxon>Fungi incertae sedis</taxon>
        <taxon>Chytridiomycota</taxon>
        <taxon>Chytridiomycota incertae sedis</taxon>
        <taxon>Chytridiomycetes</taxon>
        <taxon>Spizellomycetales</taxon>
        <taxon>Powellomycetaceae</taxon>
        <taxon>Geranomyces</taxon>
    </lineage>
</organism>
<gene>
    <name evidence="7" type="ORF">HDU87_003659</name>
</gene>
<protein>
    <recommendedName>
        <fullName evidence="9">Syntaxin</fullName>
    </recommendedName>
</protein>
<dbReference type="FunFam" id="1.20.5.110:FF:000058">
    <property type="entry name" value="VAM7p Vacuolar SNARE protein"/>
    <property type="match status" value="1"/>
</dbReference>
<dbReference type="PROSITE" id="PS50192">
    <property type="entry name" value="T_SNARE"/>
    <property type="match status" value="1"/>
</dbReference>
<dbReference type="Proteomes" id="UP001212152">
    <property type="component" value="Unassembled WGS sequence"/>
</dbReference>
<dbReference type="InterPro" id="IPR000727">
    <property type="entry name" value="T_SNARE_dom"/>
</dbReference>
<reference evidence="7" key="1">
    <citation type="submission" date="2020-05" db="EMBL/GenBank/DDBJ databases">
        <title>Phylogenomic resolution of chytrid fungi.</title>
        <authorList>
            <person name="Stajich J.E."/>
            <person name="Amses K."/>
            <person name="Simmons R."/>
            <person name="Seto K."/>
            <person name="Myers J."/>
            <person name="Bonds A."/>
            <person name="Quandt C.A."/>
            <person name="Barry K."/>
            <person name="Liu P."/>
            <person name="Grigoriev I."/>
            <person name="Longcore J.E."/>
            <person name="James T.Y."/>
        </authorList>
    </citation>
    <scope>NUCLEOTIDE SEQUENCE</scope>
    <source>
        <strain evidence="7">JEL0379</strain>
    </source>
</reference>
<dbReference type="Gene3D" id="3.30.1520.10">
    <property type="entry name" value="Phox-like domain"/>
    <property type="match status" value="1"/>
</dbReference>
<feature type="domain" description="T-SNARE coiled-coil homology" evidence="5">
    <location>
        <begin position="308"/>
        <end position="370"/>
    </location>
</feature>
<dbReference type="SMART" id="SM00312">
    <property type="entry name" value="PX"/>
    <property type="match status" value="1"/>
</dbReference>
<dbReference type="AlphaFoldDB" id="A0AAD5TJH1"/>
<comment type="subcellular location">
    <subcellularLocation>
        <location evidence="1">Vacuole</location>
    </subcellularLocation>
</comment>
<evidence type="ECO:0000256" key="3">
    <source>
        <dbReference type="ARBA" id="ARBA00023054"/>
    </source>
</evidence>
<comment type="function">
    <text evidence="4">Essential for proper morphogenesis of the vacuole. May exist as structural reinforcement on the surface of the vacuolar membrane and be required for maintenance against rupture by osmotic pressure.</text>
</comment>
<evidence type="ECO:0000259" key="5">
    <source>
        <dbReference type="PROSITE" id="PS50192"/>
    </source>
</evidence>
<dbReference type="Gene3D" id="1.20.5.110">
    <property type="match status" value="1"/>
</dbReference>
<dbReference type="InterPro" id="IPR036871">
    <property type="entry name" value="PX_dom_sf"/>
</dbReference>
<dbReference type="GO" id="GO:0000329">
    <property type="term" value="C:fungal-type vacuole membrane"/>
    <property type="evidence" value="ECO:0007669"/>
    <property type="project" value="UniProtKB-ARBA"/>
</dbReference>
<dbReference type="GO" id="GO:0016192">
    <property type="term" value="P:vesicle-mediated transport"/>
    <property type="evidence" value="ECO:0007669"/>
    <property type="project" value="UniProtKB-ARBA"/>
</dbReference>
<dbReference type="SUPFAM" id="SSF58038">
    <property type="entry name" value="SNARE fusion complex"/>
    <property type="match status" value="1"/>
</dbReference>
<dbReference type="GO" id="GO:0097576">
    <property type="term" value="P:vacuole fusion"/>
    <property type="evidence" value="ECO:0007669"/>
    <property type="project" value="UniProtKB-ARBA"/>
</dbReference>
<evidence type="ECO:0000313" key="8">
    <source>
        <dbReference type="Proteomes" id="UP001212152"/>
    </source>
</evidence>
<evidence type="ECO:0000256" key="1">
    <source>
        <dbReference type="ARBA" id="ARBA00004116"/>
    </source>
</evidence>
<dbReference type="CDD" id="cd06897">
    <property type="entry name" value="PX_SNARE"/>
    <property type="match status" value="1"/>
</dbReference>
<dbReference type="EMBL" id="JADGJQ010000027">
    <property type="protein sequence ID" value="KAJ3178347.1"/>
    <property type="molecule type" value="Genomic_DNA"/>
</dbReference>
<dbReference type="SUPFAM" id="SSF64268">
    <property type="entry name" value="PX domain"/>
    <property type="match status" value="1"/>
</dbReference>
<keyword evidence="2" id="KW-0926">Vacuole</keyword>
<name>A0AAD5TJH1_9FUNG</name>
<dbReference type="GO" id="GO:0035091">
    <property type="term" value="F:phosphatidylinositol binding"/>
    <property type="evidence" value="ECO:0007669"/>
    <property type="project" value="InterPro"/>
</dbReference>
<proteinExistence type="predicted"/>